<dbReference type="EMBL" id="MCGR01000004">
    <property type="protein sequence ID" value="ORY90202.1"/>
    <property type="molecule type" value="Genomic_DNA"/>
</dbReference>
<accession>A0A1Y2G0N7</accession>
<dbReference type="GO" id="GO:0005975">
    <property type="term" value="P:carbohydrate metabolic process"/>
    <property type="evidence" value="ECO:0007669"/>
    <property type="project" value="InterPro"/>
</dbReference>
<feature type="signal peptide" evidence="1">
    <location>
        <begin position="1"/>
        <end position="18"/>
    </location>
</feature>
<keyword evidence="1" id="KW-0732">Signal</keyword>
<reference evidence="2 3" key="1">
    <citation type="submission" date="2016-07" db="EMBL/GenBank/DDBJ databases">
        <title>Pervasive Adenine N6-methylation of Active Genes in Fungi.</title>
        <authorList>
            <consortium name="DOE Joint Genome Institute"/>
            <person name="Mondo S.J."/>
            <person name="Dannebaum R.O."/>
            <person name="Kuo R.C."/>
            <person name="Labutti K."/>
            <person name="Haridas S."/>
            <person name="Kuo A."/>
            <person name="Salamov A."/>
            <person name="Ahrendt S.R."/>
            <person name="Lipzen A."/>
            <person name="Sullivan W."/>
            <person name="Andreopoulos W.B."/>
            <person name="Clum A."/>
            <person name="Lindquist E."/>
            <person name="Daum C."/>
            <person name="Ramamoorthy G.K."/>
            <person name="Gryganskyi A."/>
            <person name="Culley D."/>
            <person name="Magnuson J.K."/>
            <person name="James T.Y."/>
            <person name="O'Malley M.A."/>
            <person name="Stajich J.E."/>
            <person name="Spatafora J.W."/>
            <person name="Visel A."/>
            <person name="Grigoriev I.V."/>
        </authorList>
    </citation>
    <scope>NUCLEOTIDE SEQUENCE [LARGE SCALE GENOMIC DNA]</scope>
    <source>
        <strain evidence="2 3">62-1032</strain>
    </source>
</reference>
<dbReference type="PANTHER" id="PTHR47791:SF3">
    <property type="entry name" value="MEIOTICALLY UP-REGULATED GENE 191 PROTEIN"/>
    <property type="match status" value="1"/>
</dbReference>
<dbReference type="Gene3D" id="1.50.10.20">
    <property type="match status" value="1"/>
</dbReference>
<dbReference type="InterPro" id="IPR008928">
    <property type="entry name" value="6-hairpin_glycosidase_sf"/>
</dbReference>
<evidence type="ECO:0000256" key="1">
    <source>
        <dbReference type="SAM" id="SignalP"/>
    </source>
</evidence>
<feature type="chain" id="PRO_5013367932" evidence="1">
    <location>
        <begin position="19"/>
        <end position="496"/>
    </location>
</feature>
<dbReference type="Proteomes" id="UP000193467">
    <property type="component" value="Unassembled WGS sequence"/>
</dbReference>
<dbReference type="InterPro" id="IPR005198">
    <property type="entry name" value="Glyco_hydro_76"/>
</dbReference>
<sequence length="496" mass="56490">MRATGLLLLLSSVPTLLAQLGDHHSSPYEEIPYLAWPHHKNRNDGAFLPLDHRKRLQIDDTLPEAPINPVYAWDRHPPALPPIKQHQVGRLTKKDVISQSDAPFPASEWIDINNLTTIALVAQAAIARMQTWYEDGVFEWTGWWQTPVLGMAYTNLDLALGNNVNELLIKDLLITNDGLGWMIDKYIDDQSWWAMFALRGHQAYPNQTWFDMVQAIEANNTLYWDDTCGGGVLWLTYRPMIKNTITNGLYFSILTRLYRFTGDARYFQYSMNTLNWWLGWAFDDTNGKVMDTITGPDCAVTGEGWWTYNSGAFLFGLADLFYTTGDEKILELGRSIAYAGMRDFSNPETGVLTESCEDDPPPGDGKPPGCQQDETLFKGIFMLGLSELYLARPDPNIYNFVNTQLLTNVFNNVDETWLFGMWWGGPWNETTAGPKTQINSICVLAAAATINSDFLTRLGRIRRSLKCFKWAFRPIRLRRARREVRYMRLVRGVVGG</sequence>
<gene>
    <name evidence="2" type="ORF">BCR35DRAFT_349952</name>
</gene>
<comment type="caution">
    <text evidence="2">The sequence shown here is derived from an EMBL/GenBank/DDBJ whole genome shotgun (WGS) entry which is preliminary data.</text>
</comment>
<name>A0A1Y2G0N7_9BASI</name>
<dbReference type="FunCoup" id="A0A1Y2G0N7">
    <property type="interactions" value="30"/>
</dbReference>
<dbReference type="OrthoDB" id="9984024at2759"/>
<evidence type="ECO:0000313" key="2">
    <source>
        <dbReference type="EMBL" id="ORY90202.1"/>
    </source>
</evidence>
<dbReference type="AlphaFoldDB" id="A0A1Y2G0N7"/>
<evidence type="ECO:0000313" key="3">
    <source>
        <dbReference type="Proteomes" id="UP000193467"/>
    </source>
</evidence>
<dbReference type="STRING" id="106004.A0A1Y2G0N7"/>
<dbReference type="GO" id="GO:0016787">
    <property type="term" value="F:hydrolase activity"/>
    <property type="evidence" value="ECO:0007669"/>
    <property type="project" value="UniProtKB-KW"/>
</dbReference>
<organism evidence="2 3">
    <name type="scientific">Leucosporidium creatinivorum</name>
    <dbReference type="NCBI Taxonomy" id="106004"/>
    <lineage>
        <taxon>Eukaryota</taxon>
        <taxon>Fungi</taxon>
        <taxon>Dikarya</taxon>
        <taxon>Basidiomycota</taxon>
        <taxon>Pucciniomycotina</taxon>
        <taxon>Microbotryomycetes</taxon>
        <taxon>Leucosporidiales</taxon>
        <taxon>Leucosporidium</taxon>
    </lineage>
</organism>
<dbReference type="SUPFAM" id="SSF48208">
    <property type="entry name" value="Six-hairpin glycosidases"/>
    <property type="match status" value="1"/>
</dbReference>
<protein>
    <submittedName>
        <fullName evidence="2">Glycosyl hydrolase family 76-domain-containing protein</fullName>
    </submittedName>
</protein>
<proteinExistence type="predicted"/>
<dbReference type="InParanoid" id="A0A1Y2G0N7"/>
<dbReference type="Pfam" id="PF03663">
    <property type="entry name" value="Glyco_hydro_76"/>
    <property type="match status" value="1"/>
</dbReference>
<keyword evidence="2" id="KW-0378">Hydrolase</keyword>
<dbReference type="InterPro" id="IPR053169">
    <property type="entry name" value="MUG_Protein"/>
</dbReference>
<keyword evidence="3" id="KW-1185">Reference proteome</keyword>
<dbReference type="PANTHER" id="PTHR47791">
    <property type="entry name" value="MEIOTICALLY UP-REGULATED GENE 191 PROTEIN"/>
    <property type="match status" value="1"/>
</dbReference>